<dbReference type="AlphaFoldDB" id="A0A1G7J758"/>
<evidence type="ECO:0000313" key="3">
    <source>
        <dbReference type="EMBL" id="SDF20750.1"/>
    </source>
</evidence>
<sequence length="368" mass="40137">MTSPSFRAPVVMLIAFLLSSLSYAAPKQVTDVLGRSVTASLPAKRVVLGFNFEDYMAVGGETAFDSVVGISRGAWEKKVPMNWQLHVAHRPALEQLPDVGEVETQSFSVEKVLSLNPDLIVLTDWQFQALPDEVARLEKAGVPVVVIDYNAQTLERHVASTLLLGEVTGQQDRAHELADLYSAAVNDVHQRIAAAHKPKPRIYLEFGNKGPAEYSFTYGKNMWGALATAAGGDNIAAPYVEWWGPINPEQVLVARPEVIVISGREDNTNPTALSMGPGVDPATARKQLQAFASRPGWAALPAIRDGRLYGVYQGASRSLGDFAMLQFIAKQLYPDLFADLDPLANYLNYHRKYLPVAAEGTFAISADE</sequence>
<accession>A0A1G7J758</accession>
<dbReference type="EMBL" id="FNBM01000002">
    <property type="protein sequence ID" value="SDF20750.1"/>
    <property type="molecule type" value="Genomic_DNA"/>
</dbReference>
<evidence type="ECO:0000259" key="2">
    <source>
        <dbReference type="PROSITE" id="PS50983"/>
    </source>
</evidence>
<dbReference type="Pfam" id="PF01497">
    <property type="entry name" value="Peripla_BP_2"/>
    <property type="match status" value="1"/>
</dbReference>
<feature type="signal peptide" evidence="1">
    <location>
        <begin position="1"/>
        <end position="24"/>
    </location>
</feature>
<dbReference type="InterPro" id="IPR002491">
    <property type="entry name" value="ABC_transptr_periplasmic_BD"/>
</dbReference>
<gene>
    <name evidence="3" type="ORF">SAMN05216381_1007</name>
</gene>
<dbReference type="SUPFAM" id="SSF53807">
    <property type="entry name" value="Helical backbone' metal receptor"/>
    <property type="match status" value="1"/>
</dbReference>
<protein>
    <submittedName>
        <fullName evidence="3">ABC-type Fe3+-hydroxamate transport system, substrate-binding protein</fullName>
    </submittedName>
</protein>
<keyword evidence="1" id="KW-0732">Signal</keyword>
<feature type="domain" description="Fe/B12 periplasmic-binding" evidence="2">
    <location>
        <begin position="44"/>
        <end position="340"/>
    </location>
</feature>
<dbReference type="PROSITE" id="PS50983">
    <property type="entry name" value="FE_B12_PBP"/>
    <property type="match status" value="1"/>
</dbReference>
<dbReference type="InterPro" id="IPR050902">
    <property type="entry name" value="ABC_Transporter_SBP"/>
</dbReference>
<dbReference type="RefSeq" id="WP_092365445.1">
    <property type="nucleotide sequence ID" value="NZ_FNBM01000002.1"/>
</dbReference>
<proteinExistence type="predicted"/>
<evidence type="ECO:0000256" key="1">
    <source>
        <dbReference type="SAM" id="SignalP"/>
    </source>
</evidence>
<dbReference type="Proteomes" id="UP000243378">
    <property type="component" value="Unassembled WGS sequence"/>
</dbReference>
<name>A0A1G7J758_9GAMM</name>
<dbReference type="STRING" id="640205.SAMN05216381_1007"/>
<organism evidence="3 4">
    <name type="scientific">Phytopseudomonas seleniipraecipitans</name>
    <dbReference type="NCBI Taxonomy" id="640205"/>
    <lineage>
        <taxon>Bacteria</taxon>
        <taxon>Pseudomonadati</taxon>
        <taxon>Pseudomonadota</taxon>
        <taxon>Gammaproteobacteria</taxon>
        <taxon>Pseudomonadales</taxon>
        <taxon>Pseudomonadaceae</taxon>
        <taxon>Phytopseudomonas</taxon>
    </lineage>
</organism>
<dbReference type="Gene3D" id="3.40.50.1980">
    <property type="entry name" value="Nitrogenase molybdenum iron protein domain"/>
    <property type="match status" value="2"/>
</dbReference>
<evidence type="ECO:0000313" key="4">
    <source>
        <dbReference type="Proteomes" id="UP000243378"/>
    </source>
</evidence>
<feature type="chain" id="PRO_5017479739" evidence="1">
    <location>
        <begin position="25"/>
        <end position="368"/>
    </location>
</feature>
<dbReference type="OrthoDB" id="9775594at2"/>
<dbReference type="PANTHER" id="PTHR30535:SF34">
    <property type="entry name" value="MOLYBDATE-BINDING PROTEIN MOLA"/>
    <property type="match status" value="1"/>
</dbReference>
<reference evidence="3 4" key="1">
    <citation type="submission" date="2016-10" db="EMBL/GenBank/DDBJ databases">
        <authorList>
            <person name="de Groot N.N."/>
        </authorList>
    </citation>
    <scope>NUCLEOTIDE SEQUENCE [LARGE SCALE GENOMIC DNA]</scope>
    <source>
        <strain evidence="3 4">LMG 25475</strain>
    </source>
</reference>
<dbReference type="PANTHER" id="PTHR30535">
    <property type="entry name" value="VITAMIN B12-BINDING PROTEIN"/>
    <property type="match status" value="1"/>
</dbReference>